<dbReference type="STRING" id="477690.SAMN05216474_2707"/>
<evidence type="ECO:0000313" key="3">
    <source>
        <dbReference type="Proteomes" id="UP000236454"/>
    </source>
</evidence>
<dbReference type="PROSITE" id="PS51724">
    <property type="entry name" value="SPOR"/>
    <property type="match status" value="1"/>
</dbReference>
<proteinExistence type="predicted"/>
<accession>A0A1I7BDK2</accession>
<dbReference type="InterPro" id="IPR036680">
    <property type="entry name" value="SPOR-like_sf"/>
</dbReference>
<gene>
    <name evidence="2" type="ORF">SAMN05216474_2707</name>
</gene>
<dbReference type="InterPro" id="IPR040495">
    <property type="entry name" value="HU-CCDC81_bac_1"/>
</dbReference>
<reference evidence="2 3" key="1">
    <citation type="submission" date="2016-10" db="EMBL/GenBank/DDBJ databases">
        <authorList>
            <person name="de Groot N.N."/>
        </authorList>
    </citation>
    <scope>NUCLEOTIDE SEQUENCE [LARGE SCALE GENOMIC DNA]</scope>
    <source>
        <strain evidence="2 3">CGMCC 1.7005</strain>
    </source>
</reference>
<dbReference type="Pfam" id="PF18174">
    <property type="entry name" value="HU-CCDC81_bac_1"/>
    <property type="match status" value="1"/>
</dbReference>
<sequence length="387" mass="43795">MKQVNEAIAELLLRHNCVIIPNFGGFIANVLNAQIDLNQGRIEAPKKALTFNTNLINNDGLLANYMANKNQWSFEQASTTIQEEVVTWKQQLKQGERVEIERVGFLYFDKEQNLNFEQDRFFNLLLSSYGLSDVNFVQPAKEEKTAPALTAVKAIEEEKEEKTPIISIGKAEEIRTVAEQEVEQPTKRKRAFWKYAAAAAFIPVAFYSYWIPTQTDVLQSGVVLKGDFNPFVQPELKQYDPANSPVLEVERLAPEKSLEEIMNELPEGVETYTFPVDDYFYLTVKKESTETIPTQVEKVEEVSTPVAKEESVATTYSRHLIAGCFTEKENAESLVNALKNDGLNAFVLDYHKGLYRVSAAQSNDREEALALKKKLQGSGVITWLLHL</sequence>
<dbReference type="InterPro" id="IPR007730">
    <property type="entry name" value="SPOR-like_dom"/>
</dbReference>
<evidence type="ECO:0000313" key="2">
    <source>
        <dbReference type="EMBL" id="SFT85270.1"/>
    </source>
</evidence>
<name>A0A1I7BDK2_9FLAO</name>
<dbReference type="EMBL" id="FPAS01000005">
    <property type="protein sequence ID" value="SFT85270.1"/>
    <property type="molecule type" value="Genomic_DNA"/>
</dbReference>
<dbReference type="Pfam" id="PF05036">
    <property type="entry name" value="SPOR"/>
    <property type="match status" value="1"/>
</dbReference>
<dbReference type="Pfam" id="PF18175">
    <property type="entry name" value="HU-CCDC81_bac_2"/>
    <property type="match status" value="1"/>
</dbReference>
<dbReference type="Gene3D" id="3.30.70.1070">
    <property type="entry name" value="Sporulation related repeat"/>
    <property type="match status" value="1"/>
</dbReference>
<feature type="domain" description="SPOR" evidence="1">
    <location>
        <begin position="312"/>
        <end position="387"/>
    </location>
</feature>
<dbReference type="GO" id="GO:0042834">
    <property type="term" value="F:peptidoglycan binding"/>
    <property type="evidence" value="ECO:0007669"/>
    <property type="project" value="InterPro"/>
</dbReference>
<dbReference type="SUPFAM" id="SSF110997">
    <property type="entry name" value="Sporulation related repeat"/>
    <property type="match status" value="1"/>
</dbReference>
<evidence type="ECO:0000259" key="1">
    <source>
        <dbReference type="PROSITE" id="PS51724"/>
    </source>
</evidence>
<dbReference type="AlphaFoldDB" id="A0A1I7BDK2"/>
<organism evidence="2 3">
    <name type="scientific">Lishizhenia tianjinensis</name>
    <dbReference type="NCBI Taxonomy" id="477690"/>
    <lineage>
        <taxon>Bacteria</taxon>
        <taxon>Pseudomonadati</taxon>
        <taxon>Bacteroidota</taxon>
        <taxon>Flavobacteriia</taxon>
        <taxon>Flavobacteriales</taxon>
        <taxon>Crocinitomicaceae</taxon>
        <taxon>Lishizhenia</taxon>
    </lineage>
</organism>
<dbReference type="Proteomes" id="UP000236454">
    <property type="component" value="Unassembled WGS sequence"/>
</dbReference>
<protein>
    <submittedName>
        <fullName evidence="2">Sporulation related domain-containing protein</fullName>
    </submittedName>
</protein>
<dbReference type="InterPro" id="IPR041268">
    <property type="entry name" value="HU-CCDC81_bac_2"/>
</dbReference>
<keyword evidence="3" id="KW-1185">Reference proteome</keyword>
<dbReference type="RefSeq" id="WP_090251550.1">
    <property type="nucleotide sequence ID" value="NZ_FPAS01000005.1"/>
</dbReference>